<keyword evidence="3" id="KW-0804">Transcription</keyword>
<dbReference type="SUPFAM" id="SSF52317">
    <property type="entry name" value="Class I glutamine amidotransferase-like"/>
    <property type="match status" value="1"/>
</dbReference>
<dbReference type="Pfam" id="PF01965">
    <property type="entry name" value="DJ-1_PfpI"/>
    <property type="match status" value="1"/>
</dbReference>
<feature type="domain" description="HTH araC/xylS-type" evidence="5">
    <location>
        <begin position="232"/>
        <end position="330"/>
    </location>
</feature>
<name>A0A161GVR6_9RHOB</name>
<protein>
    <submittedName>
        <fullName evidence="6">AraC family transcriptional regulator</fullName>
    </submittedName>
</protein>
<dbReference type="GO" id="GO:0043565">
    <property type="term" value="F:sequence-specific DNA binding"/>
    <property type="evidence" value="ECO:0007669"/>
    <property type="project" value="InterPro"/>
</dbReference>
<dbReference type="GO" id="GO:0003700">
    <property type="term" value="F:DNA-binding transcription factor activity"/>
    <property type="evidence" value="ECO:0007669"/>
    <property type="project" value="InterPro"/>
</dbReference>
<keyword evidence="7" id="KW-1185">Reference proteome</keyword>
<evidence type="ECO:0000313" key="7">
    <source>
        <dbReference type="Proteomes" id="UP000076128"/>
    </source>
</evidence>
<proteinExistence type="predicted"/>
<gene>
    <name evidence="6" type="ORF">AKL17_0017</name>
</gene>
<dbReference type="Gene3D" id="3.40.50.880">
    <property type="match status" value="1"/>
</dbReference>
<dbReference type="SMART" id="SM00342">
    <property type="entry name" value="HTH_ARAC"/>
    <property type="match status" value="1"/>
</dbReference>
<feature type="compositionally biased region" description="Low complexity" evidence="4">
    <location>
        <begin position="356"/>
        <end position="366"/>
    </location>
</feature>
<dbReference type="InterPro" id="IPR002818">
    <property type="entry name" value="DJ-1/PfpI"/>
</dbReference>
<dbReference type="InterPro" id="IPR018060">
    <property type="entry name" value="HTH_AraC"/>
</dbReference>
<dbReference type="InterPro" id="IPR029062">
    <property type="entry name" value="Class_I_gatase-like"/>
</dbReference>
<evidence type="ECO:0000256" key="3">
    <source>
        <dbReference type="ARBA" id="ARBA00023163"/>
    </source>
</evidence>
<dbReference type="InterPro" id="IPR009057">
    <property type="entry name" value="Homeodomain-like_sf"/>
</dbReference>
<dbReference type="SUPFAM" id="SSF46689">
    <property type="entry name" value="Homeodomain-like"/>
    <property type="match status" value="2"/>
</dbReference>
<dbReference type="STRING" id="1335048.AKL17_0017"/>
<evidence type="ECO:0000256" key="4">
    <source>
        <dbReference type="SAM" id="MobiDB-lite"/>
    </source>
</evidence>
<dbReference type="Pfam" id="PF12833">
    <property type="entry name" value="HTH_18"/>
    <property type="match status" value="1"/>
</dbReference>
<dbReference type="Gene3D" id="1.10.10.60">
    <property type="entry name" value="Homeodomain-like"/>
    <property type="match status" value="1"/>
</dbReference>
<dbReference type="Proteomes" id="UP000076128">
    <property type="component" value="Chromosome"/>
</dbReference>
<evidence type="ECO:0000256" key="1">
    <source>
        <dbReference type="ARBA" id="ARBA00023015"/>
    </source>
</evidence>
<dbReference type="AlphaFoldDB" id="A0A161GVR6"/>
<dbReference type="PROSITE" id="PS00041">
    <property type="entry name" value="HTH_ARAC_FAMILY_1"/>
    <property type="match status" value="1"/>
</dbReference>
<reference evidence="6 7" key="1">
    <citation type="submission" date="2015-09" db="EMBL/GenBank/DDBJ databases">
        <title>Complete genome sequence of Defluviimonas alba cai42t isolated from an oilfield in Xinjiang.</title>
        <authorList>
            <person name="Geng S."/>
            <person name="Pan X."/>
            <person name="Wu X."/>
        </authorList>
    </citation>
    <scope>NUCLEOTIDE SEQUENCE [LARGE SCALE GENOMIC DNA]</scope>
    <source>
        <strain evidence="7">cai42</strain>
    </source>
</reference>
<evidence type="ECO:0000313" key="6">
    <source>
        <dbReference type="EMBL" id="AMY67279.1"/>
    </source>
</evidence>
<feature type="compositionally biased region" description="Low complexity" evidence="4">
    <location>
        <begin position="333"/>
        <end position="342"/>
    </location>
</feature>
<dbReference type="InterPro" id="IPR018062">
    <property type="entry name" value="HTH_AraC-typ_CS"/>
</dbReference>
<accession>A0A161GVR6</accession>
<evidence type="ECO:0000259" key="5">
    <source>
        <dbReference type="PROSITE" id="PS01124"/>
    </source>
</evidence>
<dbReference type="PANTHER" id="PTHR43130:SF3">
    <property type="entry name" value="HTH-TYPE TRANSCRIPTIONAL REGULATOR RV1931C"/>
    <property type="match status" value="1"/>
</dbReference>
<organism evidence="6 7">
    <name type="scientific">Frigidibacter mobilis</name>
    <dbReference type="NCBI Taxonomy" id="1335048"/>
    <lineage>
        <taxon>Bacteria</taxon>
        <taxon>Pseudomonadati</taxon>
        <taxon>Pseudomonadota</taxon>
        <taxon>Alphaproteobacteria</taxon>
        <taxon>Rhodobacterales</taxon>
        <taxon>Paracoccaceae</taxon>
        <taxon>Frigidibacter</taxon>
    </lineage>
</organism>
<dbReference type="InterPro" id="IPR052158">
    <property type="entry name" value="INH-QAR"/>
</dbReference>
<dbReference type="RefSeq" id="WP_207209514.1">
    <property type="nucleotide sequence ID" value="NZ_CP012661.1"/>
</dbReference>
<dbReference type="CDD" id="cd03136">
    <property type="entry name" value="GATase1_AraC_ArgR_like"/>
    <property type="match status" value="1"/>
</dbReference>
<sequence>MTKDADPFAFFPTAGDQPLEIAIFVLPHASLLTLGSVIDPLRVANRHLCREAFRWRILSVSGGAVPLTCGLGLPVDASLHDAVGTRPDALFVVAGYGAREMAVGLVLRDLRGVARGVGLCVAIDSGAWLLAAAGLLGGTRVTTHWEDLEDFAAAYPQLDLVPDRYVMDGRIASAGGAGPAQDLMLDLIAARHGPSLAMQVAGTFITSRRAGSESQIAAIAAGVATGGDPRVAAAIARMEGSLDAPESVADTARAVGLSLRRLQTLFAAEVGLTPKEYTLELRLQAARRMIADSRVPLAEIAVRTGFSAQSALSRAYRTRFGSPPSALRRRPRSGSARRPAARQTPLPRRRWNGGRAASHAPSAAPAGTSIPPRRGPAPPHSRRRHRRADRSAPR</sequence>
<dbReference type="EMBL" id="CP012661">
    <property type="protein sequence ID" value="AMY67279.1"/>
    <property type="molecule type" value="Genomic_DNA"/>
</dbReference>
<dbReference type="PATRIC" id="fig|1335048.3.peg.18"/>
<feature type="region of interest" description="Disordered" evidence="4">
    <location>
        <begin position="317"/>
        <end position="394"/>
    </location>
</feature>
<evidence type="ECO:0000256" key="2">
    <source>
        <dbReference type="ARBA" id="ARBA00023125"/>
    </source>
</evidence>
<keyword evidence="1" id="KW-0805">Transcription regulation</keyword>
<dbReference type="KEGG" id="daa:AKL17_0017"/>
<dbReference type="PANTHER" id="PTHR43130">
    <property type="entry name" value="ARAC-FAMILY TRANSCRIPTIONAL REGULATOR"/>
    <property type="match status" value="1"/>
</dbReference>
<keyword evidence="2" id="KW-0238">DNA-binding</keyword>
<dbReference type="PROSITE" id="PS01124">
    <property type="entry name" value="HTH_ARAC_FAMILY_2"/>
    <property type="match status" value="1"/>
</dbReference>